<reference evidence="5 6" key="1">
    <citation type="submission" date="2016-10" db="EMBL/GenBank/DDBJ databases">
        <authorList>
            <person name="de Groot N.N."/>
        </authorList>
    </citation>
    <scope>NUCLEOTIDE SEQUENCE [LARGE SCALE GENOMIC DNA]</scope>
    <source>
        <strain evidence="5 6">JCM 19513</strain>
    </source>
</reference>
<evidence type="ECO:0000313" key="6">
    <source>
        <dbReference type="Proteomes" id="UP000185766"/>
    </source>
</evidence>
<dbReference type="GO" id="GO:0052816">
    <property type="term" value="F:long-chain fatty acyl-CoA hydrolase activity"/>
    <property type="evidence" value="ECO:0007669"/>
    <property type="project" value="TreeGrafter"/>
</dbReference>
<gene>
    <name evidence="5" type="ORF">SAMN05216214_101264</name>
</gene>
<protein>
    <submittedName>
        <fullName evidence="5">Acyl-CoA thioesterase YciA</fullName>
    </submittedName>
</protein>
<dbReference type="Pfam" id="PF03061">
    <property type="entry name" value="4HBT"/>
    <property type="match status" value="1"/>
</dbReference>
<dbReference type="PROSITE" id="PS51770">
    <property type="entry name" value="HOTDOG_ACOT"/>
    <property type="match status" value="1"/>
</dbReference>
<dbReference type="RefSeq" id="WP_071871512.1">
    <property type="nucleotide sequence ID" value="NZ_FOAS01000001.1"/>
</dbReference>
<organism evidence="5 6">
    <name type="scientific">Atopomonas hussainii</name>
    <dbReference type="NCBI Taxonomy" id="1429083"/>
    <lineage>
        <taxon>Bacteria</taxon>
        <taxon>Pseudomonadati</taxon>
        <taxon>Pseudomonadota</taxon>
        <taxon>Gammaproteobacteria</taxon>
        <taxon>Pseudomonadales</taxon>
        <taxon>Pseudomonadaceae</taxon>
        <taxon>Atopomonas</taxon>
    </lineage>
</organism>
<dbReference type="OrthoDB" id="9801856at2"/>
<dbReference type="EMBL" id="FOAS01000001">
    <property type="protein sequence ID" value="SEK26785.1"/>
    <property type="molecule type" value="Genomic_DNA"/>
</dbReference>
<dbReference type="InterPro" id="IPR029069">
    <property type="entry name" value="HotDog_dom_sf"/>
</dbReference>
<dbReference type="InterPro" id="IPR040170">
    <property type="entry name" value="Cytosol_ACT"/>
</dbReference>
<evidence type="ECO:0000313" key="5">
    <source>
        <dbReference type="EMBL" id="SEK26785.1"/>
    </source>
</evidence>
<dbReference type="STRING" id="1429083.GCA_001885685_02298"/>
<evidence type="ECO:0000256" key="2">
    <source>
        <dbReference type="ARBA" id="ARBA00022801"/>
    </source>
</evidence>
<dbReference type="CDD" id="cd03442">
    <property type="entry name" value="BFIT_BACH"/>
    <property type="match status" value="1"/>
</dbReference>
<evidence type="ECO:0000256" key="3">
    <source>
        <dbReference type="PROSITE-ProRule" id="PRU01106"/>
    </source>
</evidence>
<dbReference type="AlphaFoldDB" id="A0A1H7FTW2"/>
<proteinExistence type="inferred from homology"/>
<dbReference type="InterPro" id="IPR033120">
    <property type="entry name" value="HOTDOG_ACOT"/>
</dbReference>
<evidence type="ECO:0000259" key="4">
    <source>
        <dbReference type="PROSITE" id="PS51770"/>
    </source>
</evidence>
<dbReference type="SUPFAM" id="SSF54637">
    <property type="entry name" value="Thioesterase/thiol ester dehydrase-isomerase"/>
    <property type="match status" value="1"/>
</dbReference>
<accession>A0A1H7FTW2</accession>
<dbReference type="InterPro" id="IPR006683">
    <property type="entry name" value="Thioestr_dom"/>
</dbReference>
<sequence length="139" mass="15235">MLEELDNDQDQDLDEPTPQGVLAMQLTALPRDTNAFNDIYGGWLVSQMDLAASSSASRIAGGRIATVAIDRMAFMVPVNVGAQLAFYTQVEEVGRSSIKVLVEVWSDDPQAIERRKVTEALFVFVAIDAHGRTRAVPQK</sequence>
<dbReference type="Proteomes" id="UP000185766">
    <property type="component" value="Unassembled WGS sequence"/>
</dbReference>
<evidence type="ECO:0000256" key="1">
    <source>
        <dbReference type="ARBA" id="ARBA00010458"/>
    </source>
</evidence>
<name>A0A1H7FTW2_9GAMM</name>
<keyword evidence="6" id="KW-1185">Reference proteome</keyword>
<feature type="domain" description="HotDog ACOT-type" evidence="4">
    <location>
        <begin position="18"/>
        <end position="130"/>
    </location>
</feature>
<keyword evidence="2 3" id="KW-0378">Hydrolase</keyword>
<dbReference type="GO" id="GO:0006637">
    <property type="term" value="P:acyl-CoA metabolic process"/>
    <property type="evidence" value="ECO:0007669"/>
    <property type="project" value="TreeGrafter"/>
</dbReference>
<dbReference type="Gene3D" id="3.10.129.10">
    <property type="entry name" value="Hotdog Thioesterase"/>
    <property type="match status" value="1"/>
</dbReference>
<dbReference type="PANTHER" id="PTHR11049:SF5">
    <property type="entry name" value="ACYL-COA THIOESTER HYDROLASE YCIA"/>
    <property type="match status" value="1"/>
</dbReference>
<dbReference type="GO" id="GO:0009062">
    <property type="term" value="P:fatty acid catabolic process"/>
    <property type="evidence" value="ECO:0007669"/>
    <property type="project" value="TreeGrafter"/>
</dbReference>
<dbReference type="GO" id="GO:0005829">
    <property type="term" value="C:cytosol"/>
    <property type="evidence" value="ECO:0007669"/>
    <property type="project" value="TreeGrafter"/>
</dbReference>
<comment type="similarity">
    <text evidence="1">Belongs to the acyl coenzyme A hydrolase family.</text>
</comment>
<dbReference type="PANTHER" id="PTHR11049">
    <property type="entry name" value="ACYL COENZYME A THIOESTER HYDROLASE"/>
    <property type="match status" value="1"/>
</dbReference>